<evidence type="ECO:0000313" key="2">
    <source>
        <dbReference type="EMBL" id="KIS17701.1"/>
    </source>
</evidence>
<keyword evidence="1" id="KW-0812">Transmembrane</keyword>
<name>A0AAW3GM34_STRSZ</name>
<evidence type="ECO:0000256" key="1">
    <source>
        <dbReference type="SAM" id="Phobius"/>
    </source>
</evidence>
<dbReference type="EMBL" id="JAUE01000037">
    <property type="protein sequence ID" value="KIS17701.1"/>
    <property type="molecule type" value="Genomic_DNA"/>
</dbReference>
<reference evidence="2 3" key="1">
    <citation type="submission" date="2013-11" db="EMBL/GenBank/DDBJ databases">
        <authorList>
            <person name="da Piedade I."/>
            <person name="Tang M.H.E."/>
            <person name="Bojesen A.M."/>
        </authorList>
    </citation>
    <scope>NUCLEOTIDE SEQUENCE [LARGE SCALE GENOMIC DNA]</scope>
    <source>
        <strain evidence="2 3">Sz4is</strain>
    </source>
</reference>
<dbReference type="Proteomes" id="UP000032278">
    <property type="component" value="Unassembled WGS sequence"/>
</dbReference>
<accession>A0AAW3GM34</accession>
<protein>
    <recommendedName>
        <fullName evidence="4">Protein essC</fullName>
    </recommendedName>
</protein>
<dbReference type="AlphaFoldDB" id="A0AAW3GM34"/>
<gene>
    <name evidence="2" type="ORF">AT55_00847</name>
</gene>
<keyword evidence="1" id="KW-1133">Transmembrane helix</keyword>
<feature type="transmembrane region" description="Helical" evidence="1">
    <location>
        <begin position="6"/>
        <end position="25"/>
    </location>
</feature>
<evidence type="ECO:0008006" key="4">
    <source>
        <dbReference type="Google" id="ProtNLM"/>
    </source>
</evidence>
<sequence>MKKSYGIGLGLLLGSAAIAVTYLSLSSAKKKELLKEGSKTIEKLNHYIQEKGEQLIETASDKVEASKVAANACSNSAAKAIKGTLEEAIKI</sequence>
<organism evidence="2 3">
    <name type="scientific">Streptococcus equi subsp. zooepidemicus Sz4is</name>
    <dbReference type="NCBI Taxonomy" id="1381082"/>
    <lineage>
        <taxon>Bacteria</taxon>
        <taxon>Bacillati</taxon>
        <taxon>Bacillota</taxon>
        <taxon>Bacilli</taxon>
        <taxon>Lactobacillales</taxon>
        <taxon>Streptococcaceae</taxon>
        <taxon>Streptococcus</taxon>
    </lineage>
</organism>
<comment type="caution">
    <text evidence="2">The sequence shown here is derived from an EMBL/GenBank/DDBJ whole genome shotgun (WGS) entry which is preliminary data.</text>
</comment>
<keyword evidence="1" id="KW-0472">Membrane</keyword>
<proteinExistence type="predicted"/>
<evidence type="ECO:0000313" key="3">
    <source>
        <dbReference type="Proteomes" id="UP000032278"/>
    </source>
</evidence>